<gene>
    <name evidence="2" type="ORF">GCM10009675_14700</name>
</gene>
<sequence length="54" mass="5993">MREFHSRRFMPRGATHPQSRRGVQRSGTAAEWDDTGSGGCARSSAPAFTGRQVW</sequence>
<dbReference type="EMBL" id="BAAALM010000005">
    <property type="protein sequence ID" value="GAA1199829.1"/>
    <property type="molecule type" value="Genomic_DNA"/>
</dbReference>
<proteinExistence type="predicted"/>
<evidence type="ECO:0000313" key="3">
    <source>
        <dbReference type="Proteomes" id="UP001500467"/>
    </source>
</evidence>
<reference evidence="3" key="1">
    <citation type="journal article" date="2019" name="Int. J. Syst. Evol. Microbiol.">
        <title>The Global Catalogue of Microorganisms (GCM) 10K type strain sequencing project: providing services to taxonomists for standard genome sequencing and annotation.</title>
        <authorList>
            <consortium name="The Broad Institute Genomics Platform"/>
            <consortium name="The Broad Institute Genome Sequencing Center for Infectious Disease"/>
            <person name="Wu L."/>
            <person name="Ma J."/>
        </authorList>
    </citation>
    <scope>NUCLEOTIDE SEQUENCE [LARGE SCALE GENOMIC DNA]</scope>
    <source>
        <strain evidence="3">JCM 13022</strain>
    </source>
</reference>
<keyword evidence="3" id="KW-1185">Reference proteome</keyword>
<feature type="region of interest" description="Disordered" evidence="1">
    <location>
        <begin position="1"/>
        <end position="54"/>
    </location>
</feature>
<organism evidence="2 3">
    <name type="scientific">Prauserella alba</name>
    <dbReference type="NCBI Taxonomy" id="176898"/>
    <lineage>
        <taxon>Bacteria</taxon>
        <taxon>Bacillati</taxon>
        <taxon>Actinomycetota</taxon>
        <taxon>Actinomycetes</taxon>
        <taxon>Pseudonocardiales</taxon>
        <taxon>Pseudonocardiaceae</taxon>
        <taxon>Prauserella</taxon>
    </lineage>
</organism>
<accession>A0ABP4FTS6</accession>
<evidence type="ECO:0000313" key="2">
    <source>
        <dbReference type="EMBL" id="GAA1199829.1"/>
    </source>
</evidence>
<protein>
    <submittedName>
        <fullName evidence="2">Uncharacterized protein</fullName>
    </submittedName>
</protein>
<name>A0ABP4FTS6_9PSEU</name>
<comment type="caution">
    <text evidence="2">The sequence shown here is derived from an EMBL/GenBank/DDBJ whole genome shotgun (WGS) entry which is preliminary data.</text>
</comment>
<dbReference type="Proteomes" id="UP001500467">
    <property type="component" value="Unassembled WGS sequence"/>
</dbReference>
<evidence type="ECO:0000256" key="1">
    <source>
        <dbReference type="SAM" id="MobiDB-lite"/>
    </source>
</evidence>